<evidence type="ECO:0000256" key="6">
    <source>
        <dbReference type="ARBA" id="ARBA00044538"/>
    </source>
</evidence>
<sequence>MININFTKKSSELVSFRVNGHAEYYDRQEKVTVYDDVVCGCVSNLAQVTILGLVEVLKLNATYVADEGDIQLDISNLLHSEIESAQVLLETMLLGLQNLEISYGKYLKVLVEEVQ</sequence>
<dbReference type="Pfam" id="PF04327">
    <property type="entry name" value="Peptidase_Prp"/>
    <property type="match status" value="1"/>
</dbReference>
<proteinExistence type="inferred from homology"/>
<evidence type="ECO:0000256" key="4">
    <source>
        <dbReference type="ARBA" id="ARBA00022807"/>
    </source>
</evidence>
<evidence type="ECO:0000256" key="3">
    <source>
        <dbReference type="ARBA" id="ARBA00022801"/>
    </source>
</evidence>
<evidence type="ECO:0000256" key="1">
    <source>
        <dbReference type="ARBA" id="ARBA00022517"/>
    </source>
</evidence>
<keyword evidence="3" id="KW-0378">Hydrolase</keyword>
<protein>
    <recommendedName>
        <fullName evidence="6">Ribosomal processing cysteine protease Prp</fullName>
    </recommendedName>
</protein>
<dbReference type="PANTHER" id="PTHR39178:SF1">
    <property type="entry name" value="RIBOSOMAL-PROCESSING CYSTEINE PROTEASE PRP"/>
    <property type="match status" value="1"/>
</dbReference>
<evidence type="ECO:0000313" key="8">
    <source>
        <dbReference type="Proteomes" id="UP000481872"/>
    </source>
</evidence>
<dbReference type="PANTHER" id="PTHR39178">
    <property type="entry name" value="HYPOTHETICAL RIBOSOME-ASSOCIATED PROTEIN"/>
    <property type="match status" value="1"/>
</dbReference>
<evidence type="ECO:0000313" key="7">
    <source>
        <dbReference type="EMBL" id="NEU03385.1"/>
    </source>
</evidence>
<dbReference type="Gene3D" id="3.30.70.1490">
    <property type="entry name" value="Cysteine protease Prp"/>
    <property type="match status" value="1"/>
</dbReference>
<comment type="caution">
    <text evidence="7">The sequence shown here is derived from an EMBL/GenBank/DDBJ whole genome shotgun (WGS) entry which is preliminary data.</text>
</comment>
<gene>
    <name evidence="7" type="ORF">G3M99_00665</name>
</gene>
<evidence type="ECO:0000256" key="2">
    <source>
        <dbReference type="ARBA" id="ARBA00022670"/>
    </source>
</evidence>
<dbReference type="GO" id="GO:0008234">
    <property type="term" value="F:cysteine-type peptidase activity"/>
    <property type="evidence" value="ECO:0007669"/>
    <property type="project" value="UniProtKB-KW"/>
</dbReference>
<keyword evidence="8" id="KW-1185">Reference proteome</keyword>
<comment type="similarity">
    <text evidence="5">Belongs to the Prp family.</text>
</comment>
<accession>A0A6M0GY46</accession>
<dbReference type="RefSeq" id="WP_010292659.1">
    <property type="nucleotide sequence ID" value="NZ_CABKRL010000001.1"/>
</dbReference>
<dbReference type="InterPro" id="IPR036764">
    <property type="entry name" value="Peptidase_Prp_sf"/>
</dbReference>
<dbReference type="GO" id="GO:0042254">
    <property type="term" value="P:ribosome biogenesis"/>
    <property type="evidence" value="ECO:0007669"/>
    <property type="project" value="UniProtKB-KW"/>
</dbReference>
<dbReference type="EMBL" id="JAAGPU010000001">
    <property type="protein sequence ID" value="NEU03385.1"/>
    <property type="molecule type" value="Genomic_DNA"/>
</dbReference>
<name>A0A6M0GY46_9CLOT</name>
<keyword evidence="1" id="KW-0690">Ribosome biogenesis</keyword>
<evidence type="ECO:0000256" key="5">
    <source>
        <dbReference type="ARBA" id="ARBA00044503"/>
    </source>
</evidence>
<keyword evidence="2 7" id="KW-0645">Protease</keyword>
<dbReference type="InterPro" id="IPR007422">
    <property type="entry name" value="Peptidase_Prp"/>
</dbReference>
<dbReference type="GO" id="GO:0006508">
    <property type="term" value="P:proteolysis"/>
    <property type="evidence" value="ECO:0007669"/>
    <property type="project" value="UniProtKB-KW"/>
</dbReference>
<dbReference type="AlphaFoldDB" id="A0A6M0GY46"/>
<dbReference type="Proteomes" id="UP000481872">
    <property type="component" value="Unassembled WGS sequence"/>
</dbReference>
<reference evidence="7 8" key="1">
    <citation type="submission" date="2020-02" db="EMBL/GenBank/DDBJ databases">
        <title>Genome assembly of a novel Clostridium senegalense strain.</title>
        <authorList>
            <person name="Gupta T.B."/>
            <person name="Jauregui R."/>
            <person name="Maclean P."/>
            <person name="Nawarathana A."/>
            <person name="Brightwell G."/>
        </authorList>
    </citation>
    <scope>NUCLEOTIDE SEQUENCE [LARGE SCALE GENOMIC DNA]</scope>
    <source>
        <strain evidence="7 8">AGRFS4</strain>
    </source>
</reference>
<keyword evidence="4" id="KW-0788">Thiol protease</keyword>
<dbReference type="SUPFAM" id="SSF118010">
    <property type="entry name" value="TM1457-like"/>
    <property type="match status" value="1"/>
</dbReference>
<dbReference type="CDD" id="cd16332">
    <property type="entry name" value="Prp-like"/>
    <property type="match status" value="1"/>
</dbReference>
<organism evidence="7 8">
    <name type="scientific">Clostridium senegalense</name>
    <dbReference type="NCBI Taxonomy" id="1465809"/>
    <lineage>
        <taxon>Bacteria</taxon>
        <taxon>Bacillati</taxon>
        <taxon>Bacillota</taxon>
        <taxon>Clostridia</taxon>
        <taxon>Eubacteriales</taxon>
        <taxon>Clostridiaceae</taxon>
        <taxon>Clostridium</taxon>
    </lineage>
</organism>